<comment type="caution">
    <text evidence="2">The sequence shown here is derived from an EMBL/GenBank/DDBJ whole genome shotgun (WGS) entry which is preliminary data.</text>
</comment>
<feature type="domain" description="Transposase IS200-like" evidence="1">
    <location>
        <begin position="7"/>
        <end position="156"/>
    </location>
</feature>
<dbReference type="GO" id="GO:0004803">
    <property type="term" value="F:transposase activity"/>
    <property type="evidence" value="ECO:0007669"/>
    <property type="project" value="InterPro"/>
</dbReference>
<dbReference type="PANTHER" id="PTHR34322:SF2">
    <property type="entry name" value="TRANSPOSASE IS200-LIKE DOMAIN-CONTAINING PROTEIN"/>
    <property type="match status" value="1"/>
</dbReference>
<gene>
    <name evidence="2" type="ORF">A3D59_01680</name>
</gene>
<evidence type="ECO:0000259" key="1">
    <source>
        <dbReference type="SMART" id="SM01321"/>
    </source>
</evidence>
<dbReference type="InterPro" id="IPR002686">
    <property type="entry name" value="Transposase_17"/>
</dbReference>
<evidence type="ECO:0000313" key="3">
    <source>
        <dbReference type="Proteomes" id="UP000179258"/>
    </source>
</evidence>
<name>A0A1G2R259_9BACT</name>
<dbReference type="PANTHER" id="PTHR34322">
    <property type="entry name" value="TRANSPOSASE, Y1_TNP DOMAIN-CONTAINING"/>
    <property type="match status" value="1"/>
</dbReference>
<dbReference type="SUPFAM" id="SSF143422">
    <property type="entry name" value="Transposase IS200-like"/>
    <property type="match status" value="1"/>
</dbReference>
<accession>A0A1G2R259</accession>
<protein>
    <recommendedName>
        <fullName evidence="1">Transposase IS200-like domain-containing protein</fullName>
    </recommendedName>
</protein>
<dbReference type="AlphaFoldDB" id="A0A1G2R259"/>
<dbReference type="SMART" id="SM01321">
    <property type="entry name" value="Y1_Tnp"/>
    <property type="match status" value="1"/>
</dbReference>
<proteinExistence type="predicted"/>
<dbReference type="GO" id="GO:0003677">
    <property type="term" value="F:DNA binding"/>
    <property type="evidence" value="ECO:0007669"/>
    <property type="project" value="InterPro"/>
</dbReference>
<dbReference type="Proteomes" id="UP000179258">
    <property type="component" value="Unassembled WGS sequence"/>
</dbReference>
<organism evidence="2 3">
    <name type="scientific">Candidatus Wildermuthbacteria bacterium RIFCSPHIGHO2_02_FULL_47_17</name>
    <dbReference type="NCBI Taxonomy" id="1802452"/>
    <lineage>
        <taxon>Bacteria</taxon>
        <taxon>Candidatus Wildermuthiibacteriota</taxon>
    </lineage>
</organism>
<dbReference type="EMBL" id="MHTX01000048">
    <property type="protein sequence ID" value="OHA66920.1"/>
    <property type="molecule type" value="Genomic_DNA"/>
</dbReference>
<sequence length="238" mass="27787">MRNIRFIAGQIYHVYNRGVEKRNIFMADSDRWRFLQGMLLFNNVHSVARLLWEVERSQGAATFRTIKEYIKKQPANREPLVNIVADCLMDNHYHLIIEQIKEDGVSKFMHKLGTGYTLYINKKYNRSGALFQGTYKAAHVESELYLKNLLVYVNLINPSQLVEPRLKETGPQDINVLMEFAETYPWSTHLEYLQKRESIIVDKGILGKLFADPLEYKDFARGVLLGRKYEILGRLALE</sequence>
<dbReference type="GO" id="GO:0006313">
    <property type="term" value="P:DNA transposition"/>
    <property type="evidence" value="ECO:0007669"/>
    <property type="project" value="InterPro"/>
</dbReference>
<dbReference type="Gene3D" id="3.30.70.1290">
    <property type="entry name" value="Transposase IS200-like"/>
    <property type="match status" value="1"/>
</dbReference>
<dbReference type="Pfam" id="PF01797">
    <property type="entry name" value="Y1_Tnp"/>
    <property type="match status" value="1"/>
</dbReference>
<reference evidence="2 3" key="1">
    <citation type="journal article" date="2016" name="Nat. Commun.">
        <title>Thousands of microbial genomes shed light on interconnected biogeochemical processes in an aquifer system.</title>
        <authorList>
            <person name="Anantharaman K."/>
            <person name="Brown C.T."/>
            <person name="Hug L.A."/>
            <person name="Sharon I."/>
            <person name="Castelle C.J."/>
            <person name="Probst A.J."/>
            <person name="Thomas B.C."/>
            <person name="Singh A."/>
            <person name="Wilkins M.J."/>
            <person name="Karaoz U."/>
            <person name="Brodie E.L."/>
            <person name="Williams K.H."/>
            <person name="Hubbard S.S."/>
            <person name="Banfield J.F."/>
        </authorList>
    </citation>
    <scope>NUCLEOTIDE SEQUENCE [LARGE SCALE GENOMIC DNA]</scope>
</reference>
<dbReference type="InterPro" id="IPR036515">
    <property type="entry name" value="Transposase_17_sf"/>
</dbReference>
<evidence type="ECO:0000313" key="2">
    <source>
        <dbReference type="EMBL" id="OHA66920.1"/>
    </source>
</evidence>